<evidence type="ECO:0000313" key="5">
    <source>
        <dbReference type="Proteomes" id="UP000321199"/>
    </source>
</evidence>
<gene>
    <name evidence="4" type="ORF">FOZ74_14690</name>
</gene>
<protein>
    <submittedName>
        <fullName evidence="4">PilT/PilU family type 4a pilus ATPase</fullName>
    </submittedName>
</protein>
<accession>A0A5B8RZB6</accession>
<evidence type="ECO:0000256" key="1">
    <source>
        <dbReference type="ARBA" id="ARBA00006611"/>
    </source>
</evidence>
<dbReference type="GO" id="GO:0005524">
    <property type="term" value="F:ATP binding"/>
    <property type="evidence" value="ECO:0007669"/>
    <property type="project" value="InterPro"/>
</dbReference>
<dbReference type="PROSITE" id="PS00662">
    <property type="entry name" value="T2SP_E"/>
    <property type="match status" value="1"/>
</dbReference>
<name>A0A5B8RZB6_9BURK</name>
<dbReference type="InterPro" id="IPR006321">
    <property type="entry name" value="PilT/PilU"/>
</dbReference>
<feature type="domain" description="Bacterial type II secretion system protein E" evidence="3">
    <location>
        <begin position="194"/>
        <end position="208"/>
    </location>
</feature>
<dbReference type="OrthoDB" id="5790493at2"/>
<dbReference type="Pfam" id="PF00437">
    <property type="entry name" value="T2SSE"/>
    <property type="match status" value="1"/>
</dbReference>
<dbReference type="Gene3D" id="3.30.450.90">
    <property type="match status" value="1"/>
</dbReference>
<sequence>MGTMERILRLMGEKQASDVYLSAGAPALIRINGDCVPINNQSLAPDAPKSLLAEIIAPERIEELEETGELNMGVPLTGVGRFRISAMRQRGSYAVVIRFITYQIPELAKLGLPPVLSDLIMEKRGLILVVGATGSGKSTTLAAMIDKRNGESTGHILTVEEPIEYQFKNRKSIVNQREVGSDTRSLQTALKNALRQAPDVILIGEIRDRETMSAAIAYAQSGHLCLATLHGNNSYHALNRILSFYPVEVRPTMLTDLASALKSIISQRLVRTTTGGRVPAVEVMLNTKLVSDLIEQGDFSGVRDAMEKSMAEGSQTFEESLAKLIMEDKITRKEGLANSDSPTNLLWRLQNDFSVAAKAAQAQKQSQAPVEESGPSFTEIVLDVKPG</sequence>
<dbReference type="SUPFAM" id="SSF52540">
    <property type="entry name" value="P-loop containing nucleoside triphosphate hydrolases"/>
    <property type="match status" value="1"/>
</dbReference>
<dbReference type="PANTHER" id="PTHR30486">
    <property type="entry name" value="TWITCHING MOTILITY PROTEIN PILT"/>
    <property type="match status" value="1"/>
</dbReference>
<dbReference type="RefSeq" id="WP_146913755.1">
    <property type="nucleotide sequence ID" value="NZ_CP042344.1"/>
</dbReference>
<dbReference type="KEGG" id="cof:FOZ74_14690"/>
<organism evidence="4 5">
    <name type="scientific">Comamonas flocculans</name>
    <dbReference type="NCBI Taxonomy" id="2597701"/>
    <lineage>
        <taxon>Bacteria</taxon>
        <taxon>Pseudomonadati</taxon>
        <taxon>Pseudomonadota</taxon>
        <taxon>Betaproteobacteria</taxon>
        <taxon>Burkholderiales</taxon>
        <taxon>Comamonadaceae</taxon>
        <taxon>Comamonas</taxon>
    </lineage>
</organism>
<proteinExistence type="inferred from homology"/>
<dbReference type="CDD" id="cd01131">
    <property type="entry name" value="PilT"/>
    <property type="match status" value="1"/>
</dbReference>
<dbReference type="NCBIfam" id="TIGR01420">
    <property type="entry name" value="pilT_fam"/>
    <property type="match status" value="1"/>
</dbReference>
<evidence type="ECO:0000259" key="3">
    <source>
        <dbReference type="PROSITE" id="PS00662"/>
    </source>
</evidence>
<evidence type="ECO:0000256" key="2">
    <source>
        <dbReference type="SAM" id="MobiDB-lite"/>
    </source>
</evidence>
<evidence type="ECO:0000313" key="4">
    <source>
        <dbReference type="EMBL" id="QEA14174.1"/>
    </source>
</evidence>
<dbReference type="InterPro" id="IPR001482">
    <property type="entry name" value="T2SS/T4SS_dom"/>
</dbReference>
<feature type="region of interest" description="Disordered" evidence="2">
    <location>
        <begin position="360"/>
        <end position="387"/>
    </location>
</feature>
<dbReference type="GO" id="GO:0016887">
    <property type="term" value="F:ATP hydrolysis activity"/>
    <property type="evidence" value="ECO:0007669"/>
    <property type="project" value="InterPro"/>
</dbReference>
<dbReference type="Gene3D" id="3.40.50.300">
    <property type="entry name" value="P-loop containing nucleotide triphosphate hydrolases"/>
    <property type="match status" value="1"/>
</dbReference>
<dbReference type="AlphaFoldDB" id="A0A5B8RZB6"/>
<dbReference type="InterPro" id="IPR027417">
    <property type="entry name" value="P-loop_NTPase"/>
</dbReference>
<dbReference type="Proteomes" id="UP000321199">
    <property type="component" value="Chromosome"/>
</dbReference>
<dbReference type="EMBL" id="CP042344">
    <property type="protein sequence ID" value="QEA14174.1"/>
    <property type="molecule type" value="Genomic_DNA"/>
</dbReference>
<keyword evidence="5" id="KW-1185">Reference proteome</keyword>
<dbReference type="PANTHER" id="PTHR30486:SF12">
    <property type="entry name" value="TYPE IV PILUS ATPASE PILU"/>
    <property type="match status" value="1"/>
</dbReference>
<comment type="similarity">
    <text evidence="1">Belongs to the GSP E family.</text>
</comment>
<reference evidence="4 5" key="1">
    <citation type="submission" date="2019-07" db="EMBL/GenBank/DDBJ databases">
        <title>Complete genome sequence of Comamonas sp. NLF 7-7 isolated from livestock.</title>
        <authorList>
            <person name="Kim D.H."/>
            <person name="Kim J.G."/>
        </authorList>
    </citation>
    <scope>NUCLEOTIDE SEQUENCE [LARGE SCALE GENOMIC DNA]</scope>
    <source>
        <strain evidence="4 5">NLF 7-7</strain>
    </source>
</reference>
<dbReference type="InterPro" id="IPR050921">
    <property type="entry name" value="T4SS_GSP_E_ATPase"/>
</dbReference>